<sequence length="207" mass="22653">MSKAYVNGYYNTDHNPPTQFCFAASAGRQFAANTSADTAVRIYTGMNEGSRRDGERNKRVLNHAKLPYWGGLKENPQNKEHEDAVGFNLGLRRKESDLNTQNAASRNANWHDSWSLSTPTTFEATTTQPSKAFSNPKCDIASSLKVMDVLARPNLRDFTPPSTLPKLSFMLEATSSNTIHGASTNPTLDLTLAAGPVISAILYALEV</sequence>
<proteinExistence type="predicted"/>
<reference evidence="1 2" key="1">
    <citation type="journal article" date="2019" name="Nat. Ecol. Evol.">
        <title>Megaphylogeny resolves global patterns of mushroom evolution.</title>
        <authorList>
            <person name="Varga T."/>
            <person name="Krizsan K."/>
            <person name="Foldi C."/>
            <person name="Dima B."/>
            <person name="Sanchez-Garcia M."/>
            <person name="Sanchez-Ramirez S."/>
            <person name="Szollosi G.J."/>
            <person name="Szarkandi J.G."/>
            <person name="Papp V."/>
            <person name="Albert L."/>
            <person name="Andreopoulos W."/>
            <person name="Angelini C."/>
            <person name="Antonin V."/>
            <person name="Barry K.W."/>
            <person name="Bougher N.L."/>
            <person name="Buchanan P."/>
            <person name="Buyck B."/>
            <person name="Bense V."/>
            <person name="Catcheside P."/>
            <person name="Chovatia M."/>
            <person name="Cooper J."/>
            <person name="Damon W."/>
            <person name="Desjardin D."/>
            <person name="Finy P."/>
            <person name="Geml J."/>
            <person name="Haridas S."/>
            <person name="Hughes K."/>
            <person name="Justo A."/>
            <person name="Karasinski D."/>
            <person name="Kautmanova I."/>
            <person name="Kiss B."/>
            <person name="Kocsube S."/>
            <person name="Kotiranta H."/>
            <person name="LaButti K.M."/>
            <person name="Lechner B.E."/>
            <person name="Liimatainen K."/>
            <person name="Lipzen A."/>
            <person name="Lukacs Z."/>
            <person name="Mihaltcheva S."/>
            <person name="Morgado L.N."/>
            <person name="Niskanen T."/>
            <person name="Noordeloos M.E."/>
            <person name="Ohm R.A."/>
            <person name="Ortiz-Santana B."/>
            <person name="Ovrebo C."/>
            <person name="Racz N."/>
            <person name="Riley R."/>
            <person name="Savchenko A."/>
            <person name="Shiryaev A."/>
            <person name="Soop K."/>
            <person name="Spirin V."/>
            <person name="Szebenyi C."/>
            <person name="Tomsovsky M."/>
            <person name="Tulloss R.E."/>
            <person name="Uehling J."/>
            <person name="Grigoriev I.V."/>
            <person name="Vagvolgyi C."/>
            <person name="Papp T."/>
            <person name="Martin F.M."/>
            <person name="Miettinen O."/>
            <person name="Hibbett D.S."/>
            <person name="Nagy L.G."/>
        </authorList>
    </citation>
    <scope>NUCLEOTIDE SEQUENCE [LARGE SCALE GENOMIC DNA]</scope>
    <source>
        <strain evidence="1 2">NL-1719</strain>
    </source>
</reference>
<keyword evidence="2" id="KW-1185">Reference proteome</keyword>
<evidence type="ECO:0000313" key="1">
    <source>
        <dbReference type="EMBL" id="TFK58649.1"/>
    </source>
</evidence>
<organism evidence="1 2">
    <name type="scientific">Pluteus cervinus</name>
    <dbReference type="NCBI Taxonomy" id="181527"/>
    <lineage>
        <taxon>Eukaryota</taxon>
        <taxon>Fungi</taxon>
        <taxon>Dikarya</taxon>
        <taxon>Basidiomycota</taxon>
        <taxon>Agaricomycotina</taxon>
        <taxon>Agaricomycetes</taxon>
        <taxon>Agaricomycetidae</taxon>
        <taxon>Agaricales</taxon>
        <taxon>Pluteineae</taxon>
        <taxon>Pluteaceae</taxon>
        <taxon>Pluteus</taxon>
    </lineage>
</organism>
<accession>A0ACD2ZZS7</accession>
<name>A0ACD2ZZS7_9AGAR</name>
<gene>
    <name evidence="1" type="ORF">BDN72DRAFT_906541</name>
</gene>
<protein>
    <submittedName>
        <fullName evidence="1">Uncharacterized protein</fullName>
    </submittedName>
</protein>
<dbReference type="Proteomes" id="UP000308600">
    <property type="component" value="Unassembled WGS sequence"/>
</dbReference>
<evidence type="ECO:0000313" key="2">
    <source>
        <dbReference type="Proteomes" id="UP000308600"/>
    </source>
</evidence>
<dbReference type="EMBL" id="ML209256">
    <property type="protein sequence ID" value="TFK58649.1"/>
    <property type="molecule type" value="Genomic_DNA"/>
</dbReference>